<sequence length="381" mass="41593">MAQTPKDTDVSPSGPPGFRSSCRIILGSSWANILLLSIPLPYLVTPFSPLWSCIACFLSAIPLLKIFDLSMANISSEWSLTSVGLSSGSIFEQLIAFHAIYYRQPDVALPLALGSFHCGILLMTGVYILVFGKYLALSSYKSPVVYHNLGVCALSLVLSMWTYWQGDYFQSSAAPSLVLATFVLLGSLYIYAVQLHQQTSGPSPSHSIHPKRLVVDPSTNIIVEFKPEGKTVNSWSATLSLVLSFGMMIPIASHLLGSTMALMHDHIPFHFTSTVFIPLVIRLAVLLPSIHSVVLTEAALLNEIRRGMDSMTVHFPISVLAAATFGNPVSVHMHPVSSCFFLFSIFAFWILHAQREERMTGLPLLVFYVTFALAAATGVPV</sequence>
<keyword evidence="1" id="KW-1133">Transmembrane helix</keyword>
<keyword evidence="1" id="KW-0812">Transmembrane</keyword>
<feature type="transmembrane region" description="Helical" evidence="1">
    <location>
        <begin position="276"/>
        <end position="301"/>
    </location>
</feature>
<dbReference type="EMBL" id="JACAZF010000006">
    <property type="protein sequence ID" value="KAF7301190.1"/>
    <property type="molecule type" value="Genomic_DNA"/>
</dbReference>
<name>A0A8H6SK50_9AGAR</name>
<dbReference type="Proteomes" id="UP000636479">
    <property type="component" value="Unassembled WGS sequence"/>
</dbReference>
<feature type="transmembrane region" description="Helical" evidence="1">
    <location>
        <begin position="176"/>
        <end position="193"/>
    </location>
</feature>
<dbReference type="RefSeq" id="XP_037219190.1">
    <property type="nucleotide sequence ID" value="XM_037363546.1"/>
</dbReference>
<feature type="transmembrane region" description="Helical" evidence="1">
    <location>
        <begin position="144"/>
        <end position="164"/>
    </location>
</feature>
<feature type="transmembrane region" description="Helical" evidence="1">
    <location>
        <begin position="360"/>
        <end position="379"/>
    </location>
</feature>
<feature type="transmembrane region" description="Helical" evidence="1">
    <location>
        <begin position="235"/>
        <end position="256"/>
    </location>
</feature>
<protein>
    <submittedName>
        <fullName evidence="2">Uncharacterized protein</fullName>
    </submittedName>
</protein>
<comment type="caution">
    <text evidence="2">The sequence shown here is derived from an EMBL/GenBank/DDBJ whole genome shotgun (WGS) entry which is preliminary data.</text>
</comment>
<dbReference type="AlphaFoldDB" id="A0A8H6SK50"/>
<evidence type="ECO:0000313" key="3">
    <source>
        <dbReference type="Proteomes" id="UP000636479"/>
    </source>
</evidence>
<gene>
    <name evidence="2" type="ORF">MIND_00683500</name>
</gene>
<dbReference type="GeneID" id="59346062"/>
<feature type="transmembrane region" description="Helical" evidence="1">
    <location>
        <begin position="335"/>
        <end position="353"/>
    </location>
</feature>
<keyword evidence="3" id="KW-1185">Reference proteome</keyword>
<accession>A0A8H6SK50</accession>
<feature type="transmembrane region" description="Helical" evidence="1">
    <location>
        <begin position="49"/>
        <end position="67"/>
    </location>
</feature>
<keyword evidence="1" id="KW-0472">Membrane</keyword>
<reference evidence="2" key="1">
    <citation type="submission" date="2020-05" db="EMBL/GenBank/DDBJ databases">
        <title>Mycena genomes resolve the evolution of fungal bioluminescence.</title>
        <authorList>
            <person name="Tsai I.J."/>
        </authorList>
    </citation>
    <scope>NUCLEOTIDE SEQUENCE</scope>
    <source>
        <strain evidence="2">171206Taipei</strain>
    </source>
</reference>
<evidence type="ECO:0000256" key="1">
    <source>
        <dbReference type="SAM" id="Phobius"/>
    </source>
</evidence>
<organism evidence="2 3">
    <name type="scientific">Mycena indigotica</name>
    <dbReference type="NCBI Taxonomy" id="2126181"/>
    <lineage>
        <taxon>Eukaryota</taxon>
        <taxon>Fungi</taxon>
        <taxon>Dikarya</taxon>
        <taxon>Basidiomycota</taxon>
        <taxon>Agaricomycotina</taxon>
        <taxon>Agaricomycetes</taxon>
        <taxon>Agaricomycetidae</taxon>
        <taxon>Agaricales</taxon>
        <taxon>Marasmiineae</taxon>
        <taxon>Mycenaceae</taxon>
        <taxon>Mycena</taxon>
    </lineage>
</organism>
<feature type="transmembrane region" description="Helical" evidence="1">
    <location>
        <begin position="107"/>
        <end position="132"/>
    </location>
</feature>
<evidence type="ECO:0000313" key="2">
    <source>
        <dbReference type="EMBL" id="KAF7301190.1"/>
    </source>
</evidence>
<proteinExistence type="predicted"/>